<dbReference type="Pfam" id="PF02481">
    <property type="entry name" value="DNA_processg_A"/>
    <property type="match status" value="1"/>
</dbReference>
<dbReference type="InterPro" id="IPR057666">
    <property type="entry name" value="DrpA_SLOG"/>
</dbReference>
<evidence type="ECO:0000313" key="3">
    <source>
        <dbReference type="EMBL" id="OGM26142.1"/>
    </source>
</evidence>
<feature type="domain" description="Smf/DprA SLOG" evidence="2">
    <location>
        <begin position="9"/>
        <end position="214"/>
    </location>
</feature>
<dbReference type="SUPFAM" id="SSF102405">
    <property type="entry name" value="MCP/YpsA-like"/>
    <property type="match status" value="1"/>
</dbReference>
<dbReference type="InterPro" id="IPR003488">
    <property type="entry name" value="DprA"/>
</dbReference>
<name>A0A1F7YFV7_9BACT</name>
<dbReference type="EMBL" id="MGGI01000016">
    <property type="protein sequence ID" value="OGM26142.1"/>
    <property type="molecule type" value="Genomic_DNA"/>
</dbReference>
<protein>
    <submittedName>
        <fullName evidence="3">DNA protecting protein DprA</fullName>
    </submittedName>
</protein>
<dbReference type="Gene3D" id="3.40.50.450">
    <property type="match status" value="1"/>
</dbReference>
<evidence type="ECO:0000313" key="4">
    <source>
        <dbReference type="Proteomes" id="UP000178851"/>
    </source>
</evidence>
<sequence length="216" mass="23302">MTDIIESLIRKGKGYPDNLKQLSDCPERLFIKGEIKKSDNLAIAIVGTRLMTGYGKRVAWRFSYELAKVGITIVSGLARGIDTVAHEAAIAAGGRTIAVLGNGLNIVYPPENKNLFNRIIKSGAVISEFPPGTKPFGKNFLARNRIIAGLSKAVLVVEGRKKSGTLSTATYAANYGREVFAIPGPIDSPFSEAPLWLIENGARIATKPEDILDSLF</sequence>
<comment type="caution">
    <text evidence="3">The sequence shown here is derived from an EMBL/GenBank/DDBJ whole genome shotgun (WGS) entry which is preliminary data.</text>
</comment>
<proteinExistence type="inferred from homology"/>
<evidence type="ECO:0000256" key="1">
    <source>
        <dbReference type="ARBA" id="ARBA00006525"/>
    </source>
</evidence>
<dbReference type="NCBIfam" id="TIGR00732">
    <property type="entry name" value="dprA"/>
    <property type="match status" value="1"/>
</dbReference>
<gene>
    <name evidence="3" type="ORF">A2627_03825</name>
</gene>
<dbReference type="PANTHER" id="PTHR43022">
    <property type="entry name" value="PROTEIN SMF"/>
    <property type="match status" value="1"/>
</dbReference>
<dbReference type="PANTHER" id="PTHR43022:SF1">
    <property type="entry name" value="PROTEIN SMF"/>
    <property type="match status" value="1"/>
</dbReference>
<dbReference type="GO" id="GO:0009294">
    <property type="term" value="P:DNA-mediated transformation"/>
    <property type="evidence" value="ECO:0007669"/>
    <property type="project" value="InterPro"/>
</dbReference>
<reference evidence="3 4" key="1">
    <citation type="journal article" date="2016" name="Nat. Commun.">
        <title>Thousands of microbial genomes shed light on interconnected biogeochemical processes in an aquifer system.</title>
        <authorList>
            <person name="Anantharaman K."/>
            <person name="Brown C.T."/>
            <person name="Hug L.A."/>
            <person name="Sharon I."/>
            <person name="Castelle C.J."/>
            <person name="Probst A.J."/>
            <person name="Thomas B.C."/>
            <person name="Singh A."/>
            <person name="Wilkins M.J."/>
            <person name="Karaoz U."/>
            <person name="Brodie E.L."/>
            <person name="Williams K.H."/>
            <person name="Hubbard S.S."/>
            <person name="Banfield J.F."/>
        </authorList>
    </citation>
    <scope>NUCLEOTIDE SEQUENCE [LARGE SCALE GENOMIC DNA]</scope>
</reference>
<accession>A0A1F7YFV7</accession>
<evidence type="ECO:0000259" key="2">
    <source>
        <dbReference type="Pfam" id="PF02481"/>
    </source>
</evidence>
<dbReference type="AlphaFoldDB" id="A0A1F7YFV7"/>
<comment type="similarity">
    <text evidence="1">Belongs to the DprA/Smf family.</text>
</comment>
<dbReference type="Proteomes" id="UP000178851">
    <property type="component" value="Unassembled WGS sequence"/>
</dbReference>
<organism evidence="3 4">
    <name type="scientific">Candidatus Woesebacteria bacterium RIFCSPHIGHO2_01_FULL_39_28</name>
    <dbReference type="NCBI Taxonomy" id="1802496"/>
    <lineage>
        <taxon>Bacteria</taxon>
        <taxon>Candidatus Woeseibacteriota</taxon>
    </lineage>
</organism>